<dbReference type="EMBL" id="RBNJ01006264">
    <property type="protein sequence ID" value="RUS28686.1"/>
    <property type="molecule type" value="Genomic_DNA"/>
</dbReference>
<feature type="region of interest" description="Disordered" evidence="1">
    <location>
        <begin position="44"/>
        <end position="63"/>
    </location>
</feature>
<dbReference type="Gene3D" id="1.10.10.10">
    <property type="entry name" value="Winged helix-like DNA-binding domain superfamily/Winged helix DNA-binding domain"/>
    <property type="match status" value="1"/>
</dbReference>
<organism evidence="2 3">
    <name type="scientific">Jimgerdemannia flammicorona</name>
    <dbReference type="NCBI Taxonomy" id="994334"/>
    <lineage>
        <taxon>Eukaryota</taxon>
        <taxon>Fungi</taxon>
        <taxon>Fungi incertae sedis</taxon>
        <taxon>Mucoromycota</taxon>
        <taxon>Mucoromycotina</taxon>
        <taxon>Endogonomycetes</taxon>
        <taxon>Endogonales</taxon>
        <taxon>Endogonaceae</taxon>
        <taxon>Jimgerdemannia</taxon>
    </lineage>
</organism>
<comment type="caution">
    <text evidence="2">The sequence shown here is derived from an EMBL/GenBank/DDBJ whole genome shotgun (WGS) entry which is preliminary data.</text>
</comment>
<dbReference type="InterPro" id="IPR009057">
    <property type="entry name" value="Homeodomain-like_sf"/>
</dbReference>
<sequence length="112" mass="12911">MKDTKIIQRARIMLLRELGYTIREIASREKVPVSTVGSICQRISKTQNYQDKPRSGRPRIFSKRSERKITRLITLGKFQTAVEIQSNLMANDNIKVSSDTIRNILKQNGLYS</sequence>
<dbReference type="SUPFAM" id="SSF46689">
    <property type="entry name" value="Homeodomain-like"/>
    <property type="match status" value="1"/>
</dbReference>
<dbReference type="Proteomes" id="UP000274822">
    <property type="component" value="Unassembled WGS sequence"/>
</dbReference>
<reference evidence="2 3" key="1">
    <citation type="journal article" date="2018" name="New Phytol.">
        <title>Phylogenomics of Endogonaceae and evolution of mycorrhizas within Mucoromycota.</title>
        <authorList>
            <person name="Chang Y."/>
            <person name="Desiro A."/>
            <person name="Na H."/>
            <person name="Sandor L."/>
            <person name="Lipzen A."/>
            <person name="Clum A."/>
            <person name="Barry K."/>
            <person name="Grigoriev I.V."/>
            <person name="Martin F.M."/>
            <person name="Stajich J.E."/>
            <person name="Smith M.E."/>
            <person name="Bonito G."/>
            <person name="Spatafora J.W."/>
        </authorList>
    </citation>
    <scope>NUCLEOTIDE SEQUENCE [LARGE SCALE GENOMIC DNA]</scope>
    <source>
        <strain evidence="2 3">AD002</strain>
    </source>
</reference>
<evidence type="ECO:0000313" key="3">
    <source>
        <dbReference type="Proteomes" id="UP000274822"/>
    </source>
</evidence>
<evidence type="ECO:0008006" key="4">
    <source>
        <dbReference type="Google" id="ProtNLM"/>
    </source>
</evidence>
<gene>
    <name evidence="2" type="ORF">BC938DRAFT_481569</name>
</gene>
<evidence type="ECO:0000313" key="2">
    <source>
        <dbReference type="EMBL" id="RUS28686.1"/>
    </source>
</evidence>
<dbReference type="InterPro" id="IPR036388">
    <property type="entry name" value="WH-like_DNA-bd_sf"/>
</dbReference>
<accession>A0A433QFW8</accession>
<name>A0A433QFW8_9FUNG</name>
<dbReference type="AlphaFoldDB" id="A0A433QFW8"/>
<protein>
    <recommendedName>
        <fullName evidence="4">Transposase IS30-like HTH domain-containing protein</fullName>
    </recommendedName>
</protein>
<proteinExistence type="predicted"/>
<keyword evidence="3" id="KW-1185">Reference proteome</keyword>
<evidence type="ECO:0000256" key="1">
    <source>
        <dbReference type="SAM" id="MobiDB-lite"/>
    </source>
</evidence>